<keyword evidence="1" id="KW-1133">Transmembrane helix</keyword>
<keyword evidence="3" id="KW-1185">Reference proteome</keyword>
<organism evidence="2 3">
    <name type="scientific">Paenibacillus gyeongsangnamensis</name>
    <dbReference type="NCBI Taxonomy" id="3388067"/>
    <lineage>
        <taxon>Bacteria</taxon>
        <taxon>Bacillati</taxon>
        <taxon>Bacillota</taxon>
        <taxon>Bacilli</taxon>
        <taxon>Bacillales</taxon>
        <taxon>Paenibacillaceae</taxon>
        <taxon>Paenibacillus</taxon>
    </lineage>
</organism>
<name>A0ABT4Q5T5_9BACL</name>
<accession>A0ABT4Q5T5</accession>
<dbReference type="RefSeq" id="WP_269880655.1">
    <property type="nucleotide sequence ID" value="NZ_JAQAGZ010000004.1"/>
</dbReference>
<dbReference type="EMBL" id="JAQAGZ010000004">
    <property type="protein sequence ID" value="MCZ8512239.1"/>
    <property type="molecule type" value="Genomic_DNA"/>
</dbReference>
<reference evidence="2 3" key="1">
    <citation type="submission" date="2022-12" db="EMBL/GenBank/DDBJ databases">
        <title>Draft genome sequence of Paenibacillus sp. dW9.</title>
        <authorList>
            <person name="Choi E.-W."/>
            <person name="Kim D.-U."/>
        </authorList>
    </citation>
    <scope>NUCLEOTIDE SEQUENCE [LARGE SCALE GENOMIC DNA]</scope>
    <source>
        <strain evidence="3">dW9</strain>
    </source>
</reference>
<evidence type="ECO:0000256" key="1">
    <source>
        <dbReference type="SAM" id="Phobius"/>
    </source>
</evidence>
<comment type="caution">
    <text evidence="2">The sequence shown here is derived from an EMBL/GenBank/DDBJ whole genome shotgun (WGS) entry which is preliminary data.</text>
</comment>
<feature type="transmembrane region" description="Helical" evidence="1">
    <location>
        <begin position="41"/>
        <end position="60"/>
    </location>
</feature>
<gene>
    <name evidence="2" type="ORF">O9H85_07315</name>
</gene>
<protein>
    <submittedName>
        <fullName evidence="2">Uncharacterized protein</fullName>
    </submittedName>
</protein>
<proteinExistence type="predicted"/>
<keyword evidence="1" id="KW-0812">Transmembrane</keyword>
<feature type="transmembrane region" description="Helical" evidence="1">
    <location>
        <begin position="16"/>
        <end position="35"/>
    </location>
</feature>
<keyword evidence="1" id="KW-0472">Membrane</keyword>
<dbReference type="Proteomes" id="UP001527882">
    <property type="component" value="Unassembled WGS sequence"/>
</dbReference>
<evidence type="ECO:0000313" key="3">
    <source>
        <dbReference type="Proteomes" id="UP001527882"/>
    </source>
</evidence>
<evidence type="ECO:0000313" key="2">
    <source>
        <dbReference type="EMBL" id="MCZ8512239.1"/>
    </source>
</evidence>
<sequence length="68" mass="7706">MKSVFQTILGLLIDDWWLGIGILVSILVTFFALHMGLSEMASGWVLTLLLVGTLLLSLTMEYRRKRHS</sequence>